<keyword evidence="1 4" id="KW-0808">Transferase</keyword>
<dbReference type="SUPFAM" id="SSF55729">
    <property type="entry name" value="Acyl-CoA N-acyltransferases (Nat)"/>
    <property type="match status" value="1"/>
</dbReference>
<evidence type="ECO:0000313" key="4">
    <source>
        <dbReference type="EMBL" id="KMV34908.1"/>
    </source>
</evidence>
<dbReference type="Gene3D" id="3.40.630.30">
    <property type="match status" value="1"/>
</dbReference>
<evidence type="ECO:0000313" key="5">
    <source>
        <dbReference type="Proteomes" id="UP000037315"/>
    </source>
</evidence>
<evidence type="ECO:0000256" key="1">
    <source>
        <dbReference type="ARBA" id="ARBA00022679"/>
    </source>
</evidence>
<dbReference type="InterPro" id="IPR000182">
    <property type="entry name" value="GNAT_dom"/>
</dbReference>
<feature type="domain" description="N-acetyltransferase" evidence="3">
    <location>
        <begin position="47"/>
        <end position="206"/>
    </location>
</feature>
<dbReference type="PROSITE" id="PS51186">
    <property type="entry name" value="GNAT"/>
    <property type="match status" value="1"/>
</dbReference>
<keyword evidence="2" id="KW-0012">Acyltransferase</keyword>
<dbReference type="CDD" id="cd04301">
    <property type="entry name" value="NAT_SF"/>
    <property type="match status" value="1"/>
</dbReference>
<dbReference type="STRING" id="1121863.GCA_000621185_03981"/>
<accession>A0A0J8VN28</accession>
<sequence>MTHSDSTLPVGYSHVAPGHVASVVTCLEMLSKPETATAPLPAGVTLVKLRNPELEAYRALFRQVGSAWLWYSRILMEDEKLRAILNRESVEVYVIKEKEEDIGILELDFSEPDACELAFFGLTPNTTGKGFGRAIMNQAIALAWSRPIKRFWVHTCTFDHPSALGFYIRSGFRPYAVQVEVQEDPRLTGHLPADAAPHIPVIRPAK</sequence>
<gene>
    <name evidence="4" type="ORF">ACH50_09115</name>
</gene>
<dbReference type="InterPro" id="IPR016181">
    <property type="entry name" value="Acyl_CoA_acyltransferase"/>
</dbReference>
<dbReference type="GO" id="GO:0016747">
    <property type="term" value="F:acyltransferase activity, transferring groups other than amino-acyl groups"/>
    <property type="evidence" value="ECO:0007669"/>
    <property type="project" value="InterPro"/>
</dbReference>
<dbReference type="Proteomes" id="UP000037315">
    <property type="component" value="Unassembled WGS sequence"/>
</dbReference>
<reference evidence="4 5" key="1">
    <citation type="submission" date="2015-06" db="EMBL/GenBank/DDBJ databases">
        <title>Genome sequencing of Cronobacter sp. strain DJ34 isolated from petroleum contaminated sludge of Duliajan Oil Fields, Assam, India.</title>
        <authorList>
            <person name="Pal S."/>
            <person name="Banerjee T.D."/>
            <person name="Roy A."/>
            <person name="Sar P."/>
            <person name="Kazy S.K."/>
        </authorList>
    </citation>
    <scope>NUCLEOTIDE SEQUENCE [LARGE SCALE GENOMIC DNA]</scope>
    <source>
        <strain evidence="4 5">DJ34</strain>
    </source>
</reference>
<keyword evidence="5" id="KW-1185">Reference proteome</keyword>
<dbReference type="Pfam" id="PF00583">
    <property type="entry name" value="Acetyltransf_1"/>
    <property type="match status" value="1"/>
</dbReference>
<dbReference type="AlphaFoldDB" id="A0A0J8VN28"/>
<evidence type="ECO:0000256" key="2">
    <source>
        <dbReference type="ARBA" id="ARBA00023315"/>
    </source>
</evidence>
<dbReference type="OrthoDB" id="275336at2"/>
<proteinExistence type="predicted"/>
<dbReference type="PANTHER" id="PTHR43800">
    <property type="entry name" value="PEPTIDYL-LYSINE N-ACETYLTRANSFERASE YJAB"/>
    <property type="match status" value="1"/>
</dbReference>
<comment type="caution">
    <text evidence="4">The sequence shown here is derived from an EMBL/GenBank/DDBJ whole genome shotgun (WGS) entry which is preliminary data.</text>
</comment>
<dbReference type="EMBL" id="LFEJ01000013">
    <property type="protein sequence ID" value="KMV34908.1"/>
    <property type="molecule type" value="Genomic_DNA"/>
</dbReference>
<protein>
    <submittedName>
        <fullName evidence="4">GCN5 family acetyltransferase</fullName>
    </submittedName>
</protein>
<dbReference type="PANTHER" id="PTHR43800:SF1">
    <property type="entry name" value="PEPTIDYL-LYSINE N-ACETYLTRANSFERASE YJAB"/>
    <property type="match status" value="1"/>
</dbReference>
<name>A0A0J8VN28_9ENTR</name>
<evidence type="ECO:0000259" key="3">
    <source>
        <dbReference type="PROSITE" id="PS51186"/>
    </source>
</evidence>
<dbReference type="PATRIC" id="fig|1656095.3.peg.4448"/>
<organism evidence="4 5">
    <name type="scientific">Franconibacter pulveris</name>
    <dbReference type="NCBI Taxonomy" id="435910"/>
    <lineage>
        <taxon>Bacteria</taxon>
        <taxon>Pseudomonadati</taxon>
        <taxon>Pseudomonadota</taxon>
        <taxon>Gammaproteobacteria</taxon>
        <taxon>Enterobacterales</taxon>
        <taxon>Enterobacteriaceae</taxon>
        <taxon>Franconibacter</taxon>
    </lineage>
</organism>
<dbReference type="RefSeq" id="WP_048887831.1">
    <property type="nucleotide sequence ID" value="NZ_LFEJ01000013.1"/>
</dbReference>